<organism evidence="2 3">
    <name type="scientific">Halobium palmae</name>
    <dbReference type="NCBI Taxonomy" id="1776492"/>
    <lineage>
        <taxon>Archaea</taxon>
        <taxon>Methanobacteriati</taxon>
        <taxon>Methanobacteriota</taxon>
        <taxon>Stenosarchaea group</taxon>
        <taxon>Halobacteria</taxon>
        <taxon>Halobacteriales</taxon>
        <taxon>Haloferacaceae</taxon>
        <taxon>Halobium</taxon>
    </lineage>
</organism>
<dbReference type="EMBL" id="JBHSWU010000006">
    <property type="protein sequence ID" value="MFC6723159.1"/>
    <property type="molecule type" value="Genomic_DNA"/>
</dbReference>
<comment type="caution">
    <text evidence="2">The sequence shown here is derived from an EMBL/GenBank/DDBJ whole genome shotgun (WGS) entry which is preliminary data.</text>
</comment>
<reference evidence="2 3" key="1">
    <citation type="journal article" date="2019" name="Int. J. Syst. Evol. Microbiol.">
        <title>The Global Catalogue of Microorganisms (GCM) 10K type strain sequencing project: providing services to taxonomists for standard genome sequencing and annotation.</title>
        <authorList>
            <consortium name="The Broad Institute Genomics Platform"/>
            <consortium name="The Broad Institute Genome Sequencing Center for Infectious Disease"/>
            <person name="Wu L."/>
            <person name="Ma J."/>
        </authorList>
    </citation>
    <scope>NUCLEOTIDE SEQUENCE [LARGE SCALE GENOMIC DNA]</scope>
    <source>
        <strain evidence="2 3">NBRC 111368</strain>
    </source>
</reference>
<evidence type="ECO:0000256" key="1">
    <source>
        <dbReference type="SAM" id="Phobius"/>
    </source>
</evidence>
<feature type="transmembrane region" description="Helical" evidence="1">
    <location>
        <begin position="41"/>
        <end position="58"/>
    </location>
</feature>
<dbReference type="AlphaFoldDB" id="A0ABD5RUR2"/>
<proteinExistence type="predicted"/>
<accession>A0ABD5RUR2</accession>
<keyword evidence="1" id="KW-1133">Transmembrane helix</keyword>
<evidence type="ECO:0000313" key="3">
    <source>
        <dbReference type="Proteomes" id="UP001596328"/>
    </source>
</evidence>
<evidence type="ECO:0000313" key="2">
    <source>
        <dbReference type="EMBL" id="MFC6723159.1"/>
    </source>
</evidence>
<protein>
    <submittedName>
        <fullName evidence="2">Uncharacterized protein</fullName>
    </submittedName>
</protein>
<keyword evidence="1" id="KW-0812">Transmembrane</keyword>
<keyword evidence="3" id="KW-1185">Reference proteome</keyword>
<keyword evidence="1" id="KW-0472">Membrane</keyword>
<gene>
    <name evidence="2" type="ORF">ACFQE1_01880</name>
</gene>
<sequence length="61" mass="6778">MSGTNAPDSKQLFSDEQLAYVLPASFVAVYGYIILSAYYPSLMPGVLVLLGIFLYTFFMRS</sequence>
<name>A0ABD5RUR2_9EURY</name>
<dbReference type="Proteomes" id="UP001596328">
    <property type="component" value="Unassembled WGS sequence"/>
</dbReference>